<keyword evidence="2" id="KW-0808">Transferase</keyword>
<reference evidence="2 3" key="1">
    <citation type="submission" date="2016-04" db="EMBL/GenBank/DDBJ databases">
        <title>A degradative enzymes factory behind the ericoid mycorrhizal symbiosis.</title>
        <authorList>
            <consortium name="DOE Joint Genome Institute"/>
            <person name="Martino E."/>
            <person name="Morin E."/>
            <person name="Grelet G."/>
            <person name="Kuo A."/>
            <person name="Kohler A."/>
            <person name="Daghino S."/>
            <person name="Barry K."/>
            <person name="Choi C."/>
            <person name="Cichocki N."/>
            <person name="Clum A."/>
            <person name="Copeland A."/>
            <person name="Hainaut M."/>
            <person name="Haridas S."/>
            <person name="Labutti K."/>
            <person name="Lindquist E."/>
            <person name="Lipzen A."/>
            <person name="Khouja H.-R."/>
            <person name="Murat C."/>
            <person name="Ohm R."/>
            <person name="Olson A."/>
            <person name="Spatafora J."/>
            <person name="Veneault-Fourrey C."/>
            <person name="Henrissat B."/>
            <person name="Grigoriev I."/>
            <person name="Martin F."/>
            <person name="Perotto S."/>
        </authorList>
    </citation>
    <scope>NUCLEOTIDE SEQUENCE [LARGE SCALE GENOMIC DNA]</scope>
    <source>
        <strain evidence="2 3">F</strain>
    </source>
</reference>
<name>A0A2J6RJ22_HYAVF</name>
<proteinExistence type="predicted"/>
<dbReference type="Gene3D" id="1.10.510.10">
    <property type="entry name" value="Transferase(Phosphotransferase) domain 1"/>
    <property type="match status" value="1"/>
</dbReference>
<feature type="domain" description="Protein kinase" evidence="1">
    <location>
        <begin position="174"/>
        <end position="515"/>
    </location>
</feature>
<keyword evidence="2" id="KW-0418">Kinase</keyword>
<dbReference type="PANTHER" id="PTHR24359">
    <property type="entry name" value="SERINE/THREONINE-PROTEIN KINASE SBK1"/>
    <property type="match status" value="1"/>
</dbReference>
<evidence type="ECO:0000259" key="1">
    <source>
        <dbReference type="PROSITE" id="PS50011"/>
    </source>
</evidence>
<evidence type="ECO:0000313" key="3">
    <source>
        <dbReference type="Proteomes" id="UP000235786"/>
    </source>
</evidence>
<feature type="non-terminal residue" evidence="2">
    <location>
        <position position="1"/>
    </location>
</feature>
<dbReference type="EMBL" id="KZ613948">
    <property type="protein sequence ID" value="PMD38522.1"/>
    <property type="molecule type" value="Genomic_DNA"/>
</dbReference>
<dbReference type="GO" id="GO:0004674">
    <property type="term" value="F:protein serine/threonine kinase activity"/>
    <property type="evidence" value="ECO:0007669"/>
    <property type="project" value="TreeGrafter"/>
</dbReference>
<dbReference type="PROSITE" id="PS50011">
    <property type="entry name" value="PROTEIN_KINASE_DOM"/>
    <property type="match status" value="1"/>
</dbReference>
<dbReference type="SMART" id="SM00220">
    <property type="entry name" value="S_TKc"/>
    <property type="match status" value="1"/>
</dbReference>
<organism evidence="2 3">
    <name type="scientific">Hyaloscypha variabilis (strain UAMH 11265 / GT02V1 / F)</name>
    <name type="common">Meliniomyces variabilis</name>
    <dbReference type="NCBI Taxonomy" id="1149755"/>
    <lineage>
        <taxon>Eukaryota</taxon>
        <taxon>Fungi</taxon>
        <taxon>Dikarya</taxon>
        <taxon>Ascomycota</taxon>
        <taxon>Pezizomycotina</taxon>
        <taxon>Leotiomycetes</taxon>
        <taxon>Helotiales</taxon>
        <taxon>Hyaloscyphaceae</taxon>
        <taxon>Hyaloscypha</taxon>
        <taxon>Hyaloscypha variabilis</taxon>
    </lineage>
</organism>
<dbReference type="Proteomes" id="UP000235786">
    <property type="component" value="Unassembled WGS sequence"/>
</dbReference>
<dbReference type="InterPro" id="IPR011009">
    <property type="entry name" value="Kinase-like_dom_sf"/>
</dbReference>
<dbReference type="PANTHER" id="PTHR24359:SF37">
    <property type="entry name" value="PROTEIN KINASE DOMAIN-CONTAINING PROTEIN"/>
    <property type="match status" value="1"/>
</dbReference>
<keyword evidence="3" id="KW-1185">Reference proteome</keyword>
<dbReference type="OrthoDB" id="1046782at2759"/>
<gene>
    <name evidence="2" type="ORF">L207DRAFT_431530</name>
</gene>
<dbReference type="InterPro" id="IPR000719">
    <property type="entry name" value="Prot_kinase_dom"/>
</dbReference>
<dbReference type="SUPFAM" id="SSF56112">
    <property type="entry name" value="Protein kinase-like (PK-like)"/>
    <property type="match status" value="1"/>
</dbReference>
<protein>
    <submittedName>
        <fullName evidence="2">Kinase-like protein</fullName>
    </submittedName>
</protein>
<dbReference type="GO" id="GO:0005524">
    <property type="term" value="F:ATP binding"/>
    <property type="evidence" value="ECO:0007669"/>
    <property type="project" value="InterPro"/>
</dbReference>
<evidence type="ECO:0000313" key="2">
    <source>
        <dbReference type="EMBL" id="PMD38522.1"/>
    </source>
</evidence>
<sequence>EWPPGQNSWFIPINEIKSRVEDDPVTVRRVLHNIKPDLDESTLGSLTNQICTASPRLFALLLCNGGGKSYSAIQDLIEEGVTDKDLPLVRIYRGESQYRRQWELGRNSHETCSLDYHGDCGIRSLSSWTTSEREVLFLDQWMVMAPIFENGTSFIPSHYELDNRVILPYVEDKERGVGCVSYGGFSEVWGVRIHPAHQQMLSSQNPLFAVKRLFSQEYTAFERERYVLSQLALKNEPHLIKLLATYKFKGSYHLLFPYAKLNLRLYWRLNPAPYWERTRALWFLEQLLGLASALHVIHDFRTVQSKEFDESDDQVFRGRSSTAGRRAIDREEKFGRHGDLKPENILWFDDLDPTGILQIAGFGLSRFHRLESRSRSRGDPHTVNGSPTYMGPELALGRNVSRAYDIWCFGCVFLEFITWILDGNTALEKFADARLALSFDGVEDDTFYSLYNSDTGKSCTVQPEVTNWIQRLRSHEHCSGMIQDLLDLVEDKMLQVKSEDRVRSGELKERLKSMVTKCRLNVEYLLGDQ</sequence>
<dbReference type="AlphaFoldDB" id="A0A2J6RJ22"/>
<dbReference type="Pfam" id="PF00069">
    <property type="entry name" value="Pkinase"/>
    <property type="match status" value="1"/>
</dbReference>
<dbReference type="STRING" id="1149755.A0A2J6RJ22"/>
<accession>A0A2J6RJ22</accession>